<proteinExistence type="predicted"/>
<dbReference type="GO" id="GO:0016020">
    <property type="term" value="C:membrane"/>
    <property type="evidence" value="ECO:0007669"/>
    <property type="project" value="UniProtKB-SubCell"/>
</dbReference>
<evidence type="ECO:0000259" key="8">
    <source>
        <dbReference type="PROSITE" id="PS50850"/>
    </source>
</evidence>
<dbReference type="Gene3D" id="1.20.1250.20">
    <property type="entry name" value="MFS general substrate transporter like domains"/>
    <property type="match status" value="2"/>
</dbReference>
<keyword evidence="10" id="KW-1185">Reference proteome</keyword>
<dbReference type="FunFam" id="1.20.1250.20:FF:000068">
    <property type="entry name" value="MFS general substrate transporter"/>
    <property type="match status" value="1"/>
</dbReference>
<gene>
    <name evidence="9" type="ORF">N0V91_006523</name>
</gene>
<reference evidence="9" key="1">
    <citation type="submission" date="2022-10" db="EMBL/GenBank/DDBJ databases">
        <title>Tapping the CABI collections for fungal endophytes: first genome assemblies for Collariella, Neodidymelliopsis, Ascochyta clinopodiicola, Didymella pomorum, Didymosphaeria variabile, Neocosmospora piperis and Neocucurbitaria cava.</title>
        <authorList>
            <person name="Hill R."/>
        </authorList>
    </citation>
    <scope>NUCLEOTIDE SEQUENCE</scope>
    <source>
        <strain evidence="9">IMI 355091</strain>
    </source>
</reference>
<keyword evidence="4 7" id="KW-1133">Transmembrane helix</keyword>
<organism evidence="9 10">
    <name type="scientific">Didymella pomorum</name>
    <dbReference type="NCBI Taxonomy" id="749634"/>
    <lineage>
        <taxon>Eukaryota</taxon>
        <taxon>Fungi</taxon>
        <taxon>Dikarya</taxon>
        <taxon>Ascomycota</taxon>
        <taxon>Pezizomycotina</taxon>
        <taxon>Dothideomycetes</taxon>
        <taxon>Pleosporomycetidae</taxon>
        <taxon>Pleosporales</taxon>
        <taxon>Pleosporineae</taxon>
        <taxon>Didymellaceae</taxon>
        <taxon>Didymella</taxon>
    </lineage>
</organism>
<accession>A0A9W9D7A5</accession>
<evidence type="ECO:0000256" key="1">
    <source>
        <dbReference type="ARBA" id="ARBA00004141"/>
    </source>
</evidence>
<sequence>MTTASDYLDKKVDSSASAETQDRTSGDFPAIGEDLTVDEKKLVRKLDLHLIPIVMLTYLLSFLDRYAPPFLSLPIVQWLTQHFSVNIGNSRLYNMEKDLGLVGNQYQIAVSILFVTYIMFEVPSNLVLKKFTPSRWISFITFSWGIVATLTGLVQSYGGLIVCRVLLGALEAGMFPGMSLYLTFWYTKNELALRVGYLFVSAAIAGALGGLLAFGIGRMDGLQGMSGWRWIMIIEGIPTVLLGIAIFFLLPNDPESAYFLNDNEKKLMVVRHGRAYGNTASAQEFDNRDVMKAFKDWKVWIFCASQFGADTMLYGYSTFLPTIIKGLGTWTAEEVQLLTIPCYFVGALLYMAVAHLSDKTQKRGMFCVIFGTISLIGYAILISPVSSSVHYFGCFLIAAGLYILVGLPLAWLPNNTPRYGKRATANGLQLTIGNASGIMAPFIYPTREGPRYIRGHAITLALVAMAVVVYLLMWTYFSTVNKQRAEGRLDRKHEGLSEDELAELGDDSPHFRYVI</sequence>
<feature type="transmembrane region" description="Helical" evidence="7">
    <location>
        <begin position="99"/>
        <end position="120"/>
    </location>
</feature>
<feature type="transmembrane region" description="Helical" evidence="7">
    <location>
        <begin position="456"/>
        <end position="477"/>
    </location>
</feature>
<feature type="transmembrane region" description="Helical" evidence="7">
    <location>
        <begin position="196"/>
        <end position="216"/>
    </location>
</feature>
<dbReference type="Proteomes" id="UP001140510">
    <property type="component" value="Unassembled WGS sequence"/>
</dbReference>
<evidence type="ECO:0000256" key="3">
    <source>
        <dbReference type="ARBA" id="ARBA00022692"/>
    </source>
</evidence>
<dbReference type="OrthoDB" id="2962993at2759"/>
<dbReference type="PROSITE" id="PS50850">
    <property type="entry name" value="MFS"/>
    <property type="match status" value="1"/>
</dbReference>
<dbReference type="CDD" id="cd17327">
    <property type="entry name" value="MFS_FEN2_like"/>
    <property type="match status" value="1"/>
</dbReference>
<dbReference type="PANTHER" id="PTHR43791">
    <property type="entry name" value="PERMEASE-RELATED"/>
    <property type="match status" value="1"/>
</dbReference>
<evidence type="ECO:0000256" key="6">
    <source>
        <dbReference type="SAM" id="MobiDB-lite"/>
    </source>
</evidence>
<dbReference type="SUPFAM" id="SSF103473">
    <property type="entry name" value="MFS general substrate transporter"/>
    <property type="match status" value="1"/>
</dbReference>
<dbReference type="FunFam" id="1.20.1250.20:FF:000034">
    <property type="entry name" value="MFS general substrate transporter"/>
    <property type="match status" value="1"/>
</dbReference>
<evidence type="ECO:0000256" key="5">
    <source>
        <dbReference type="ARBA" id="ARBA00023136"/>
    </source>
</evidence>
<dbReference type="GO" id="GO:0022857">
    <property type="term" value="F:transmembrane transporter activity"/>
    <property type="evidence" value="ECO:0007669"/>
    <property type="project" value="InterPro"/>
</dbReference>
<dbReference type="InterPro" id="IPR020846">
    <property type="entry name" value="MFS_dom"/>
</dbReference>
<evidence type="ECO:0000256" key="4">
    <source>
        <dbReference type="ARBA" id="ARBA00022989"/>
    </source>
</evidence>
<evidence type="ECO:0000313" key="10">
    <source>
        <dbReference type="Proteomes" id="UP001140510"/>
    </source>
</evidence>
<feature type="transmembrane region" description="Helical" evidence="7">
    <location>
        <begin position="424"/>
        <end position="444"/>
    </location>
</feature>
<feature type="transmembrane region" description="Helical" evidence="7">
    <location>
        <begin position="389"/>
        <end position="412"/>
    </location>
</feature>
<keyword evidence="5 7" id="KW-0472">Membrane</keyword>
<dbReference type="PANTHER" id="PTHR43791:SF91">
    <property type="entry name" value="MAJOR FACILITATOR SUPERFAMILY (MFS) PROFILE DOMAIN-CONTAINING PROTEIN-RELATED"/>
    <property type="match status" value="1"/>
</dbReference>
<feature type="transmembrane region" description="Helical" evidence="7">
    <location>
        <begin position="161"/>
        <end position="184"/>
    </location>
</feature>
<feature type="transmembrane region" description="Helical" evidence="7">
    <location>
        <begin position="335"/>
        <end position="353"/>
    </location>
</feature>
<comment type="caution">
    <text evidence="9">The sequence shown here is derived from an EMBL/GenBank/DDBJ whole genome shotgun (WGS) entry which is preliminary data.</text>
</comment>
<dbReference type="AlphaFoldDB" id="A0A9W9D7A5"/>
<dbReference type="Pfam" id="PF07690">
    <property type="entry name" value="MFS_1"/>
    <property type="match status" value="1"/>
</dbReference>
<evidence type="ECO:0000256" key="2">
    <source>
        <dbReference type="ARBA" id="ARBA00022448"/>
    </source>
</evidence>
<comment type="subcellular location">
    <subcellularLocation>
        <location evidence="1">Membrane</location>
        <topology evidence="1">Multi-pass membrane protein</topology>
    </subcellularLocation>
</comment>
<feature type="domain" description="Major facilitator superfamily (MFS) profile" evidence="8">
    <location>
        <begin position="50"/>
        <end position="481"/>
    </location>
</feature>
<name>A0A9W9D7A5_9PLEO</name>
<feature type="transmembrane region" description="Helical" evidence="7">
    <location>
        <begin position="136"/>
        <end position="154"/>
    </location>
</feature>
<evidence type="ECO:0000313" key="9">
    <source>
        <dbReference type="EMBL" id="KAJ4403471.1"/>
    </source>
</evidence>
<dbReference type="EMBL" id="JAPEVA010000051">
    <property type="protein sequence ID" value="KAJ4403471.1"/>
    <property type="molecule type" value="Genomic_DNA"/>
</dbReference>
<dbReference type="InterPro" id="IPR011701">
    <property type="entry name" value="MFS"/>
</dbReference>
<keyword evidence="2" id="KW-0813">Transport</keyword>
<dbReference type="InterPro" id="IPR036259">
    <property type="entry name" value="MFS_trans_sf"/>
</dbReference>
<protein>
    <recommendedName>
        <fullName evidence="8">Major facilitator superfamily (MFS) profile domain-containing protein</fullName>
    </recommendedName>
</protein>
<keyword evidence="3 7" id="KW-0812">Transmembrane</keyword>
<feature type="region of interest" description="Disordered" evidence="6">
    <location>
        <begin position="1"/>
        <end position="25"/>
    </location>
</feature>
<evidence type="ECO:0000256" key="7">
    <source>
        <dbReference type="SAM" id="Phobius"/>
    </source>
</evidence>
<feature type="transmembrane region" description="Helical" evidence="7">
    <location>
        <begin position="365"/>
        <end position="383"/>
    </location>
</feature>
<feature type="transmembrane region" description="Helical" evidence="7">
    <location>
        <begin position="228"/>
        <end position="250"/>
    </location>
</feature>